<organism evidence="2">
    <name type="scientific">hydrocarbon metagenome</name>
    <dbReference type="NCBI Taxonomy" id="938273"/>
    <lineage>
        <taxon>unclassified sequences</taxon>
        <taxon>metagenomes</taxon>
        <taxon>ecological metagenomes</taxon>
    </lineage>
</organism>
<evidence type="ECO:0000313" key="2">
    <source>
        <dbReference type="EMBL" id="KUG21402.1"/>
    </source>
</evidence>
<accession>A0A0W8FKH3</accession>
<dbReference type="SUPFAM" id="SSF52980">
    <property type="entry name" value="Restriction endonuclease-like"/>
    <property type="match status" value="1"/>
</dbReference>
<reference evidence="2" key="1">
    <citation type="journal article" date="2015" name="Proc. Natl. Acad. Sci. U.S.A.">
        <title>Networks of energetic and metabolic interactions define dynamics in microbial communities.</title>
        <authorList>
            <person name="Embree M."/>
            <person name="Liu J.K."/>
            <person name="Al-Bassam M.M."/>
            <person name="Zengler K."/>
        </authorList>
    </citation>
    <scope>NUCLEOTIDE SEQUENCE</scope>
</reference>
<dbReference type="InterPro" id="IPR011604">
    <property type="entry name" value="PDDEXK-like_dom_sf"/>
</dbReference>
<evidence type="ECO:0000259" key="1">
    <source>
        <dbReference type="Pfam" id="PF12705"/>
    </source>
</evidence>
<feature type="domain" description="PD-(D/E)XK endonuclease-like" evidence="1">
    <location>
        <begin position="22"/>
        <end position="171"/>
    </location>
</feature>
<dbReference type="InterPro" id="IPR011335">
    <property type="entry name" value="Restrct_endonuc-II-like"/>
</dbReference>
<name>A0A0W8FKH3_9ZZZZ</name>
<dbReference type="EMBL" id="LNQE01001065">
    <property type="protein sequence ID" value="KUG21402.1"/>
    <property type="molecule type" value="Genomic_DNA"/>
</dbReference>
<protein>
    <submittedName>
        <fullName evidence="2">Atp-dependent nuclease, subunit b</fullName>
    </submittedName>
</protein>
<proteinExistence type="predicted"/>
<dbReference type="AlphaFoldDB" id="A0A0W8FKH3"/>
<comment type="caution">
    <text evidence="2">The sequence shown here is derived from an EMBL/GenBank/DDBJ whole genome shotgun (WGS) entry which is preliminary data.</text>
</comment>
<gene>
    <name evidence="2" type="ORF">ASZ90_008848</name>
</gene>
<sequence>MPIAAGAVDPASTPEPLAIPLDEDGSETILLRGRIDRVDVSPDGAFMVTDYKTGSVQTRLKDIMEGKALQLPLYLRAVELLTGLQGAAGAYYTVRRGDIRCRPIFWDQGRRDHFAPFRVAKSSGVEDIGALIDASLARAKAYLDDIRRGRFPPRRDAGPCPSYCGYRTVCRFDPLRLAALDGEVPDGAD</sequence>
<dbReference type="InterPro" id="IPR038726">
    <property type="entry name" value="PDDEXK_AddAB-type"/>
</dbReference>
<dbReference type="Gene3D" id="3.90.320.10">
    <property type="match status" value="1"/>
</dbReference>
<dbReference type="Pfam" id="PF12705">
    <property type="entry name" value="PDDEXK_1"/>
    <property type="match status" value="1"/>
</dbReference>